<dbReference type="EMBL" id="QUTH01007785">
    <property type="protein sequence ID" value="RHZ03915.1"/>
    <property type="molecule type" value="Genomic_DNA"/>
</dbReference>
<accession>A0A418E129</accession>
<gene>
    <name evidence="1" type="ORF">DYB37_007203</name>
</gene>
<comment type="caution">
    <text evidence="1">The sequence shown here is derived from an EMBL/GenBank/DDBJ whole genome shotgun (WGS) entry which is preliminary data.</text>
</comment>
<proteinExistence type="predicted"/>
<protein>
    <submittedName>
        <fullName evidence="1">Uncharacterized protein</fullName>
    </submittedName>
</protein>
<name>A0A418E129_APHAT</name>
<organism evidence="1 2">
    <name type="scientific">Aphanomyces astaci</name>
    <name type="common">Crayfish plague agent</name>
    <dbReference type="NCBI Taxonomy" id="112090"/>
    <lineage>
        <taxon>Eukaryota</taxon>
        <taxon>Sar</taxon>
        <taxon>Stramenopiles</taxon>
        <taxon>Oomycota</taxon>
        <taxon>Saprolegniomycetes</taxon>
        <taxon>Saprolegniales</taxon>
        <taxon>Verrucalvaceae</taxon>
        <taxon>Aphanomyces</taxon>
    </lineage>
</organism>
<dbReference type="AlphaFoldDB" id="A0A418E129"/>
<sequence length="113" mass="12663">MLNVSALIARLQDQTTSDQLFLGQCLEDYSEVVDDCDDLADSLSLIFDKVLADSGEYGVRVLTNFTCHEFDVLREIVELTLKARWHDGCGSKSKTSPRDGLFMTLAVLKHYNS</sequence>
<reference evidence="1 2" key="1">
    <citation type="submission" date="2018-08" db="EMBL/GenBank/DDBJ databases">
        <title>Aphanomyces genome sequencing and annotation.</title>
        <authorList>
            <person name="Minardi D."/>
            <person name="Oidtmann B."/>
            <person name="Van Der Giezen M."/>
            <person name="Studholme D.J."/>
        </authorList>
    </citation>
    <scope>NUCLEOTIDE SEQUENCE [LARGE SCALE GENOMIC DNA]</scope>
    <source>
        <strain evidence="1 2">Da</strain>
    </source>
</reference>
<dbReference type="Proteomes" id="UP000285430">
    <property type="component" value="Unassembled WGS sequence"/>
</dbReference>
<evidence type="ECO:0000313" key="1">
    <source>
        <dbReference type="EMBL" id="RHZ03915.1"/>
    </source>
</evidence>
<evidence type="ECO:0000313" key="2">
    <source>
        <dbReference type="Proteomes" id="UP000285430"/>
    </source>
</evidence>